<dbReference type="GO" id="GO:0005737">
    <property type="term" value="C:cytoplasm"/>
    <property type="evidence" value="ECO:0007669"/>
    <property type="project" value="UniProtKB-SubCell"/>
</dbReference>
<dbReference type="InterPro" id="IPR036251">
    <property type="entry name" value="Arg_repress_C_sf"/>
</dbReference>
<dbReference type="Gene3D" id="3.30.1360.40">
    <property type="match status" value="1"/>
</dbReference>
<keyword evidence="8 9" id="KW-0804">Transcription</keyword>
<dbReference type="GO" id="GO:0003700">
    <property type="term" value="F:DNA-binding transcription factor activity"/>
    <property type="evidence" value="ECO:0007669"/>
    <property type="project" value="UniProtKB-UniRule"/>
</dbReference>
<dbReference type="GO" id="GO:0006526">
    <property type="term" value="P:L-arginine biosynthetic process"/>
    <property type="evidence" value="ECO:0007669"/>
    <property type="project" value="UniProtKB-KW"/>
</dbReference>
<dbReference type="SUPFAM" id="SSF46785">
    <property type="entry name" value="Winged helix' DNA-binding domain"/>
    <property type="match status" value="1"/>
</dbReference>
<evidence type="ECO:0000256" key="4">
    <source>
        <dbReference type="ARBA" id="ARBA00021148"/>
    </source>
</evidence>
<evidence type="ECO:0000256" key="7">
    <source>
        <dbReference type="ARBA" id="ARBA00023125"/>
    </source>
</evidence>
<dbReference type="RefSeq" id="WP_321535681.1">
    <property type="nucleotide sequence ID" value="NZ_JARGDL010000008.1"/>
</dbReference>
<evidence type="ECO:0000259" key="11">
    <source>
        <dbReference type="Pfam" id="PF02863"/>
    </source>
</evidence>
<keyword evidence="9" id="KW-0678">Repressor</keyword>
<feature type="domain" description="Arginine repressor C-terminal" evidence="11">
    <location>
        <begin position="82"/>
        <end position="147"/>
    </location>
</feature>
<accession>A0AAE3TE55</accession>
<dbReference type="EMBL" id="JARGDL010000008">
    <property type="protein sequence ID" value="MDF1611913.1"/>
    <property type="molecule type" value="Genomic_DNA"/>
</dbReference>
<dbReference type="GO" id="GO:1900079">
    <property type="term" value="P:regulation of arginine biosynthetic process"/>
    <property type="evidence" value="ECO:0007669"/>
    <property type="project" value="UniProtKB-UniRule"/>
</dbReference>
<feature type="domain" description="Arginine repressor DNA-binding" evidence="10">
    <location>
        <begin position="10"/>
        <end position="66"/>
    </location>
</feature>
<dbReference type="AlphaFoldDB" id="A0AAE3TE55"/>
<comment type="pathway">
    <text evidence="2 9">Amino-acid biosynthesis; L-arginine biosynthesis [regulation].</text>
</comment>
<sequence length="153" mass="17032">MTKKLQDIYKRHSLIKSLITTQDVFNQTQLVKLLKQNGIKVTQATLSRDLTELGVVRVPTLKGVVYKIDSNGVDKTLQNHISEEVVSIFSNETTIVLKTFPGRAQGVALFLDKKNLTEILGTVAGDDTIIIIPKSIKTIDKTIQQLKNIIGFK</sequence>
<dbReference type="HAMAP" id="MF_00173">
    <property type="entry name" value="Arg_repressor"/>
    <property type="match status" value="1"/>
</dbReference>
<dbReference type="GO" id="GO:0003677">
    <property type="term" value="F:DNA binding"/>
    <property type="evidence" value="ECO:0007669"/>
    <property type="project" value="UniProtKB-KW"/>
</dbReference>
<dbReference type="Proteomes" id="UP001221302">
    <property type="component" value="Unassembled WGS sequence"/>
</dbReference>
<dbReference type="PANTHER" id="PTHR34471:SF1">
    <property type="entry name" value="ARGININE REPRESSOR"/>
    <property type="match status" value="1"/>
</dbReference>
<comment type="subcellular location">
    <subcellularLocation>
        <location evidence="1 9">Cytoplasm</location>
    </subcellularLocation>
</comment>
<comment type="function">
    <text evidence="9">Regulates arginine biosynthesis genes.</text>
</comment>
<dbReference type="InterPro" id="IPR001669">
    <property type="entry name" value="Arg_repress"/>
</dbReference>
<organism evidence="12 13">
    <name type="scientific">Stygiobacter electus</name>
    <dbReference type="NCBI Taxonomy" id="3032292"/>
    <lineage>
        <taxon>Bacteria</taxon>
        <taxon>Pseudomonadati</taxon>
        <taxon>Ignavibacteriota</taxon>
        <taxon>Ignavibacteria</taxon>
        <taxon>Ignavibacteriales</taxon>
        <taxon>Melioribacteraceae</taxon>
        <taxon>Stygiobacter</taxon>
    </lineage>
</organism>
<evidence type="ECO:0000259" key="10">
    <source>
        <dbReference type="Pfam" id="PF01316"/>
    </source>
</evidence>
<proteinExistence type="inferred from homology"/>
<dbReference type="NCBIfam" id="TIGR01529">
    <property type="entry name" value="argR_whole"/>
    <property type="match status" value="1"/>
</dbReference>
<dbReference type="PRINTS" id="PR01467">
    <property type="entry name" value="ARGREPRESSOR"/>
</dbReference>
<gene>
    <name evidence="9 12" type="primary">argR</name>
    <name evidence="12" type="ORF">P0M35_07110</name>
</gene>
<comment type="similarity">
    <text evidence="3 9">Belongs to the ArgR family.</text>
</comment>
<dbReference type="GO" id="GO:0034618">
    <property type="term" value="F:arginine binding"/>
    <property type="evidence" value="ECO:0007669"/>
    <property type="project" value="InterPro"/>
</dbReference>
<protein>
    <recommendedName>
        <fullName evidence="4 9">Arginine repressor</fullName>
    </recommendedName>
</protein>
<dbReference type="GO" id="GO:0051259">
    <property type="term" value="P:protein complex oligomerization"/>
    <property type="evidence" value="ECO:0007669"/>
    <property type="project" value="InterPro"/>
</dbReference>
<keyword evidence="5 9" id="KW-0963">Cytoplasm</keyword>
<dbReference type="PANTHER" id="PTHR34471">
    <property type="entry name" value="ARGININE REPRESSOR"/>
    <property type="match status" value="1"/>
</dbReference>
<dbReference type="Pfam" id="PF02863">
    <property type="entry name" value="Arg_repressor_C"/>
    <property type="match status" value="1"/>
</dbReference>
<dbReference type="InterPro" id="IPR036390">
    <property type="entry name" value="WH_DNA-bd_sf"/>
</dbReference>
<keyword evidence="7 9" id="KW-0238">DNA-binding</keyword>
<dbReference type="InterPro" id="IPR020900">
    <property type="entry name" value="Arg_repress_DNA-bd"/>
</dbReference>
<keyword evidence="9" id="KW-0028">Amino-acid biosynthesis</keyword>
<reference evidence="12" key="1">
    <citation type="submission" date="2023-03" db="EMBL/GenBank/DDBJ databases">
        <title>Stygiobacter electus gen. nov., sp. nov., facultatively anaerobic thermotolerant bacterium of the class Ignavibacteria from a well of Yessentuki mineral water deposit.</title>
        <authorList>
            <person name="Podosokorskaya O.A."/>
            <person name="Elcheninov A.G."/>
            <person name="Petrova N.F."/>
            <person name="Zavarzina D.G."/>
            <person name="Kublanov I.V."/>
            <person name="Merkel A.Y."/>
        </authorList>
    </citation>
    <scope>NUCLEOTIDE SEQUENCE</scope>
    <source>
        <strain evidence="12">09-Me</strain>
    </source>
</reference>
<evidence type="ECO:0000256" key="5">
    <source>
        <dbReference type="ARBA" id="ARBA00022490"/>
    </source>
</evidence>
<evidence type="ECO:0000256" key="3">
    <source>
        <dbReference type="ARBA" id="ARBA00008316"/>
    </source>
</evidence>
<name>A0AAE3TE55_9BACT</name>
<evidence type="ECO:0000313" key="13">
    <source>
        <dbReference type="Proteomes" id="UP001221302"/>
    </source>
</evidence>
<dbReference type="Gene3D" id="1.10.10.10">
    <property type="entry name" value="Winged helix-like DNA-binding domain superfamily/Winged helix DNA-binding domain"/>
    <property type="match status" value="1"/>
</dbReference>
<evidence type="ECO:0000256" key="9">
    <source>
        <dbReference type="HAMAP-Rule" id="MF_00173"/>
    </source>
</evidence>
<dbReference type="Pfam" id="PF01316">
    <property type="entry name" value="Arg_repressor"/>
    <property type="match status" value="1"/>
</dbReference>
<evidence type="ECO:0000256" key="2">
    <source>
        <dbReference type="ARBA" id="ARBA00005040"/>
    </source>
</evidence>
<evidence type="ECO:0000256" key="8">
    <source>
        <dbReference type="ARBA" id="ARBA00023163"/>
    </source>
</evidence>
<evidence type="ECO:0000313" key="12">
    <source>
        <dbReference type="EMBL" id="MDF1611913.1"/>
    </source>
</evidence>
<dbReference type="InterPro" id="IPR036388">
    <property type="entry name" value="WH-like_DNA-bd_sf"/>
</dbReference>
<evidence type="ECO:0000256" key="6">
    <source>
        <dbReference type="ARBA" id="ARBA00023015"/>
    </source>
</evidence>
<keyword evidence="6 9" id="KW-0805">Transcription regulation</keyword>
<dbReference type="SUPFAM" id="SSF55252">
    <property type="entry name" value="C-terminal domain of arginine repressor"/>
    <property type="match status" value="1"/>
</dbReference>
<dbReference type="InterPro" id="IPR020899">
    <property type="entry name" value="Arg_repress_C"/>
</dbReference>
<keyword evidence="9" id="KW-0055">Arginine biosynthesis</keyword>
<evidence type="ECO:0000256" key="1">
    <source>
        <dbReference type="ARBA" id="ARBA00004496"/>
    </source>
</evidence>
<comment type="caution">
    <text evidence="12">The sequence shown here is derived from an EMBL/GenBank/DDBJ whole genome shotgun (WGS) entry which is preliminary data.</text>
</comment>
<keyword evidence="13" id="KW-1185">Reference proteome</keyword>